<protein>
    <submittedName>
        <fullName evidence="1">Uncharacterized protein</fullName>
    </submittedName>
</protein>
<dbReference type="EMBL" id="CM047588">
    <property type="protein sequence ID" value="KAI9905281.1"/>
    <property type="molecule type" value="Genomic_DNA"/>
</dbReference>
<accession>A0ACC0VHK5</accession>
<comment type="caution">
    <text evidence="1">The sequence shown here is derived from an EMBL/GenBank/DDBJ whole genome shotgun (WGS) entry which is preliminary data.</text>
</comment>
<gene>
    <name evidence="1" type="ORF">PsorP6_014326</name>
</gene>
<reference evidence="1 2" key="1">
    <citation type="journal article" date="2022" name="bioRxiv">
        <title>The genome of the oomycete Peronosclerospora sorghi, a cosmopolitan pathogen of maize and sorghum, is inflated with dispersed pseudogenes.</title>
        <authorList>
            <person name="Fletcher K."/>
            <person name="Martin F."/>
            <person name="Isakeit T."/>
            <person name="Cavanaugh K."/>
            <person name="Magill C."/>
            <person name="Michelmore R."/>
        </authorList>
    </citation>
    <scope>NUCLEOTIDE SEQUENCE [LARGE SCALE GENOMIC DNA]</scope>
    <source>
        <strain evidence="1">P6</strain>
    </source>
</reference>
<keyword evidence="2" id="KW-1185">Reference proteome</keyword>
<dbReference type="Proteomes" id="UP001163321">
    <property type="component" value="Chromosome 9"/>
</dbReference>
<evidence type="ECO:0000313" key="2">
    <source>
        <dbReference type="Proteomes" id="UP001163321"/>
    </source>
</evidence>
<name>A0ACC0VHK5_9STRA</name>
<organism evidence="1 2">
    <name type="scientific">Peronosclerospora sorghi</name>
    <dbReference type="NCBI Taxonomy" id="230839"/>
    <lineage>
        <taxon>Eukaryota</taxon>
        <taxon>Sar</taxon>
        <taxon>Stramenopiles</taxon>
        <taxon>Oomycota</taxon>
        <taxon>Peronosporomycetes</taxon>
        <taxon>Peronosporales</taxon>
        <taxon>Peronosporaceae</taxon>
        <taxon>Peronosclerospora</taxon>
    </lineage>
</organism>
<proteinExistence type="predicted"/>
<sequence length="72" mass="8386">MNLDSNKSFDNHVFQNNSRNPQRPVNEQLMVTLKRFGRFGNGAFVGMLARFFVSPKEPLNCTQIGVYWPFYL</sequence>
<evidence type="ECO:0000313" key="1">
    <source>
        <dbReference type="EMBL" id="KAI9905281.1"/>
    </source>
</evidence>